<sequence length="94" mass="9771">MRIKKYAVVTAVVLAACGTMLSGCSGSPASKGGDATCGEYLQMSKDERTEAITLLLKEHNDDPSNGEISVARASATLYCNTVGSDSSPIRDING</sequence>
<accession>A0A7T0LK90</accession>
<evidence type="ECO:0000313" key="2">
    <source>
        <dbReference type="EMBL" id="QPL04713.1"/>
    </source>
</evidence>
<feature type="chain" id="PRO_5038756924" description="Acid stress chaperone HdeA" evidence="1">
    <location>
        <begin position="23"/>
        <end position="94"/>
    </location>
</feature>
<reference evidence="2 3" key="1">
    <citation type="submission" date="2020-11" db="EMBL/GenBank/DDBJ databases">
        <title>Actinomyces sp. ZJ750.</title>
        <authorList>
            <person name="Zhou J."/>
        </authorList>
    </citation>
    <scope>NUCLEOTIDE SEQUENCE [LARGE SCALE GENOMIC DNA]</scope>
    <source>
        <strain evidence="2 3">ZJ750</strain>
    </source>
</reference>
<proteinExistence type="predicted"/>
<name>A0A7T0LK90_9ACTO</name>
<dbReference type="PROSITE" id="PS51257">
    <property type="entry name" value="PROKAR_LIPOPROTEIN"/>
    <property type="match status" value="1"/>
</dbReference>
<dbReference type="Proteomes" id="UP000594637">
    <property type="component" value="Chromosome"/>
</dbReference>
<dbReference type="KEGG" id="arep:ID810_07970"/>
<organism evidence="2 3">
    <name type="scientific">Actinomyces respiraculi</name>
    <dbReference type="NCBI Taxonomy" id="2744574"/>
    <lineage>
        <taxon>Bacteria</taxon>
        <taxon>Bacillati</taxon>
        <taxon>Actinomycetota</taxon>
        <taxon>Actinomycetes</taxon>
        <taxon>Actinomycetales</taxon>
        <taxon>Actinomycetaceae</taxon>
        <taxon>Actinomyces</taxon>
    </lineage>
</organism>
<protein>
    <recommendedName>
        <fullName evidence="4">Acid stress chaperone HdeA</fullName>
    </recommendedName>
</protein>
<evidence type="ECO:0000256" key="1">
    <source>
        <dbReference type="SAM" id="SignalP"/>
    </source>
</evidence>
<evidence type="ECO:0000313" key="3">
    <source>
        <dbReference type="Proteomes" id="UP000594637"/>
    </source>
</evidence>
<dbReference type="AlphaFoldDB" id="A0A7T0LK90"/>
<dbReference type="EMBL" id="CP063989">
    <property type="protein sequence ID" value="QPL04713.1"/>
    <property type="molecule type" value="Genomic_DNA"/>
</dbReference>
<dbReference type="RefSeq" id="WP_166856852.1">
    <property type="nucleotide sequence ID" value="NZ_CP063989.1"/>
</dbReference>
<feature type="signal peptide" evidence="1">
    <location>
        <begin position="1"/>
        <end position="22"/>
    </location>
</feature>
<evidence type="ECO:0008006" key="4">
    <source>
        <dbReference type="Google" id="ProtNLM"/>
    </source>
</evidence>
<keyword evidence="1" id="KW-0732">Signal</keyword>
<gene>
    <name evidence="2" type="ORF">ID810_07970</name>
</gene>
<keyword evidence="3" id="KW-1185">Reference proteome</keyword>